<sequence>MTDDRRAPDSAHARPEGASDELVAAVGRFSEALETVERARGALYEFHQLIGGAHGMLRDVVDELRSAGHGEWAERIRTELLGRNVLPGRWTFQIVEEFDDGYYRLFRDLERGVRDDTMAGRRHVYEAEWKQSLRGPRMAGYDAAP</sequence>
<dbReference type="AlphaFoldDB" id="A0A511D379"/>
<keyword evidence="2" id="KW-1185">Reference proteome</keyword>
<dbReference type="OrthoDB" id="3212097at2"/>
<protein>
    <submittedName>
        <fullName evidence="1">Uncharacterized protein</fullName>
    </submittedName>
</protein>
<reference evidence="1 2" key="1">
    <citation type="submission" date="2019-07" db="EMBL/GenBank/DDBJ databases">
        <title>Whole genome shotgun sequence of Pseudonocardia asaccharolytica NBRC 16224.</title>
        <authorList>
            <person name="Hosoyama A."/>
            <person name="Uohara A."/>
            <person name="Ohji S."/>
            <person name="Ichikawa N."/>
        </authorList>
    </citation>
    <scope>NUCLEOTIDE SEQUENCE [LARGE SCALE GENOMIC DNA]</scope>
    <source>
        <strain evidence="1 2">NBRC 16224</strain>
    </source>
</reference>
<evidence type="ECO:0000313" key="1">
    <source>
        <dbReference type="EMBL" id="GEL19240.1"/>
    </source>
</evidence>
<proteinExistence type="predicted"/>
<organism evidence="1 2">
    <name type="scientific">Pseudonocardia asaccharolytica DSM 44247 = NBRC 16224</name>
    <dbReference type="NCBI Taxonomy" id="1123024"/>
    <lineage>
        <taxon>Bacteria</taxon>
        <taxon>Bacillati</taxon>
        <taxon>Actinomycetota</taxon>
        <taxon>Actinomycetes</taxon>
        <taxon>Pseudonocardiales</taxon>
        <taxon>Pseudonocardiaceae</taxon>
        <taxon>Pseudonocardia</taxon>
    </lineage>
</organism>
<name>A0A511D379_9PSEU</name>
<dbReference type="EMBL" id="BJVI01000033">
    <property type="protein sequence ID" value="GEL19240.1"/>
    <property type="molecule type" value="Genomic_DNA"/>
</dbReference>
<dbReference type="STRING" id="1123024.GCA_000423625_04221"/>
<gene>
    <name evidence="1" type="ORF">PA7_30770</name>
</gene>
<accession>A0A511D379</accession>
<dbReference type="Proteomes" id="UP000321328">
    <property type="component" value="Unassembled WGS sequence"/>
</dbReference>
<evidence type="ECO:0000313" key="2">
    <source>
        <dbReference type="Proteomes" id="UP000321328"/>
    </source>
</evidence>
<comment type="caution">
    <text evidence="1">The sequence shown here is derived from an EMBL/GenBank/DDBJ whole genome shotgun (WGS) entry which is preliminary data.</text>
</comment>